<feature type="transmembrane region" description="Helical" evidence="7">
    <location>
        <begin position="160"/>
        <end position="180"/>
    </location>
</feature>
<dbReference type="InterPro" id="IPR049326">
    <property type="entry name" value="Rhodopsin_dom_fungi"/>
</dbReference>
<evidence type="ECO:0000256" key="5">
    <source>
        <dbReference type="ARBA" id="ARBA00038359"/>
    </source>
</evidence>
<dbReference type="AlphaFoldDB" id="A0A439DJK7"/>
<comment type="caution">
    <text evidence="9">The sequence shown here is derived from an EMBL/GenBank/DDBJ whole genome shotgun (WGS) entry which is preliminary data.</text>
</comment>
<keyword evidence="10" id="KW-1185">Reference proteome</keyword>
<protein>
    <recommendedName>
        <fullName evidence="8">Rhodopsin domain-containing protein</fullName>
    </recommendedName>
</protein>
<proteinExistence type="inferred from homology"/>
<dbReference type="PANTHER" id="PTHR33048">
    <property type="entry name" value="PTH11-LIKE INTEGRAL MEMBRANE PROTEIN (AFU_ORTHOLOGUE AFUA_5G11245)"/>
    <property type="match status" value="1"/>
</dbReference>
<dbReference type="InterPro" id="IPR052337">
    <property type="entry name" value="SAT4-like"/>
</dbReference>
<sequence length="326" mass="35787">MGHREGLLAVGALFLILDSIVVFSRVYVRTKVITRGFGWDDFVLCLTYIGFVISHGLLFTAIHYGYAAEDEQSWYNKKKATMFTYGYQTTLYVSAGLVKLAVALVLLRISISRGVRLLLIGSIVIVGIWTIITVVFASGICVTGGSSNWAGSVRCTQVAYFRTISNIFIDYFYALLPIYILRSSKMKTRLKLIAIFLLGLGIFASTATIVKLVIIVRLSYAKGKVADELHYDLALWADVELSLAILAASAAALRPLLRHIPALFDDTSKHGSSNTDDNGPYHELVVNSRDANKNQVGDNRAVTRSKTRESSAAGAASSDEELFRVP</sequence>
<keyword evidence="4 7" id="KW-0472">Membrane</keyword>
<keyword evidence="3 7" id="KW-1133">Transmembrane helix</keyword>
<gene>
    <name evidence="9" type="ORF">EKO27_g507</name>
</gene>
<comment type="subcellular location">
    <subcellularLocation>
        <location evidence="1">Membrane</location>
        <topology evidence="1">Multi-pass membrane protein</topology>
    </subcellularLocation>
</comment>
<organism evidence="9 10">
    <name type="scientific">Xylaria grammica</name>
    <dbReference type="NCBI Taxonomy" id="363999"/>
    <lineage>
        <taxon>Eukaryota</taxon>
        <taxon>Fungi</taxon>
        <taxon>Dikarya</taxon>
        <taxon>Ascomycota</taxon>
        <taxon>Pezizomycotina</taxon>
        <taxon>Sordariomycetes</taxon>
        <taxon>Xylariomycetidae</taxon>
        <taxon>Xylariales</taxon>
        <taxon>Xylariaceae</taxon>
        <taxon>Xylaria</taxon>
    </lineage>
</organism>
<reference evidence="9 10" key="1">
    <citation type="submission" date="2018-12" db="EMBL/GenBank/DDBJ databases">
        <title>Draft genome sequence of Xylaria grammica IHI A82.</title>
        <authorList>
            <person name="Buettner E."/>
            <person name="Kellner H."/>
        </authorList>
    </citation>
    <scope>NUCLEOTIDE SEQUENCE [LARGE SCALE GENOMIC DNA]</scope>
    <source>
        <strain evidence="9 10">IHI A82</strain>
    </source>
</reference>
<feature type="transmembrane region" description="Helical" evidence="7">
    <location>
        <begin position="40"/>
        <end position="65"/>
    </location>
</feature>
<evidence type="ECO:0000256" key="2">
    <source>
        <dbReference type="ARBA" id="ARBA00022692"/>
    </source>
</evidence>
<feature type="transmembrane region" description="Helical" evidence="7">
    <location>
        <begin position="85"/>
        <end position="106"/>
    </location>
</feature>
<feature type="region of interest" description="Disordered" evidence="6">
    <location>
        <begin position="269"/>
        <end position="326"/>
    </location>
</feature>
<dbReference type="Proteomes" id="UP000286045">
    <property type="component" value="Unassembled WGS sequence"/>
</dbReference>
<feature type="transmembrane region" description="Helical" evidence="7">
    <location>
        <begin position="118"/>
        <end position="140"/>
    </location>
</feature>
<evidence type="ECO:0000256" key="7">
    <source>
        <dbReference type="SAM" id="Phobius"/>
    </source>
</evidence>
<evidence type="ECO:0000256" key="4">
    <source>
        <dbReference type="ARBA" id="ARBA00023136"/>
    </source>
</evidence>
<evidence type="ECO:0000256" key="6">
    <source>
        <dbReference type="SAM" id="MobiDB-lite"/>
    </source>
</evidence>
<feature type="transmembrane region" description="Helical" evidence="7">
    <location>
        <begin position="234"/>
        <end position="253"/>
    </location>
</feature>
<comment type="similarity">
    <text evidence="5">Belongs to the SAT4 family.</text>
</comment>
<evidence type="ECO:0000259" key="8">
    <source>
        <dbReference type="Pfam" id="PF20684"/>
    </source>
</evidence>
<accession>A0A439DJK7</accession>
<feature type="transmembrane region" description="Helical" evidence="7">
    <location>
        <begin position="6"/>
        <end position="28"/>
    </location>
</feature>
<dbReference type="Pfam" id="PF20684">
    <property type="entry name" value="Fung_rhodopsin"/>
    <property type="match status" value="1"/>
</dbReference>
<feature type="transmembrane region" description="Helical" evidence="7">
    <location>
        <begin position="192"/>
        <end position="214"/>
    </location>
</feature>
<evidence type="ECO:0000256" key="3">
    <source>
        <dbReference type="ARBA" id="ARBA00022989"/>
    </source>
</evidence>
<evidence type="ECO:0000313" key="9">
    <source>
        <dbReference type="EMBL" id="RWA14590.1"/>
    </source>
</evidence>
<dbReference type="EMBL" id="RYZI01000006">
    <property type="protein sequence ID" value="RWA14590.1"/>
    <property type="molecule type" value="Genomic_DNA"/>
</dbReference>
<dbReference type="PANTHER" id="PTHR33048:SF47">
    <property type="entry name" value="INTEGRAL MEMBRANE PROTEIN-RELATED"/>
    <property type="match status" value="1"/>
</dbReference>
<feature type="domain" description="Rhodopsin" evidence="8">
    <location>
        <begin position="25"/>
        <end position="258"/>
    </location>
</feature>
<evidence type="ECO:0000313" key="10">
    <source>
        <dbReference type="Proteomes" id="UP000286045"/>
    </source>
</evidence>
<keyword evidence="2 7" id="KW-0812">Transmembrane</keyword>
<name>A0A439DJK7_9PEZI</name>
<evidence type="ECO:0000256" key="1">
    <source>
        <dbReference type="ARBA" id="ARBA00004141"/>
    </source>
</evidence>
<dbReference type="GO" id="GO:0016020">
    <property type="term" value="C:membrane"/>
    <property type="evidence" value="ECO:0007669"/>
    <property type="project" value="UniProtKB-SubCell"/>
</dbReference>